<dbReference type="Proteomes" id="UP001596263">
    <property type="component" value="Unassembled WGS sequence"/>
</dbReference>
<accession>A0ABW0CWR7</accession>
<reference evidence="2" key="1">
    <citation type="journal article" date="2019" name="Int. J. Syst. Evol. Microbiol.">
        <title>The Global Catalogue of Microorganisms (GCM) 10K type strain sequencing project: providing services to taxonomists for standard genome sequencing and annotation.</title>
        <authorList>
            <consortium name="The Broad Institute Genomics Platform"/>
            <consortium name="The Broad Institute Genome Sequencing Center for Infectious Disease"/>
            <person name="Wu L."/>
            <person name="Ma J."/>
        </authorList>
    </citation>
    <scope>NUCLEOTIDE SEQUENCE [LARGE SCALE GENOMIC DNA]</scope>
    <source>
        <strain evidence="2">KCTC 42586</strain>
    </source>
</reference>
<protein>
    <recommendedName>
        <fullName evidence="3">DDE Tnp4 domain-containing protein</fullName>
    </recommendedName>
</protein>
<dbReference type="EMBL" id="JBHSKM010000028">
    <property type="protein sequence ID" value="MFC5218950.1"/>
    <property type="molecule type" value="Genomic_DNA"/>
</dbReference>
<dbReference type="RefSeq" id="WP_380862228.1">
    <property type="nucleotide sequence ID" value="NZ_JBHSKM010000028.1"/>
</dbReference>
<evidence type="ECO:0000313" key="2">
    <source>
        <dbReference type="Proteomes" id="UP001596263"/>
    </source>
</evidence>
<comment type="caution">
    <text evidence="1">The sequence shown here is derived from an EMBL/GenBank/DDBJ whole genome shotgun (WGS) entry which is preliminary data.</text>
</comment>
<organism evidence="1 2">
    <name type="scientific">Streptomyces coerulescens</name>
    <dbReference type="NCBI Taxonomy" id="29304"/>
    <lineage>
        <taxon>Bacteria</taxon>
        <taxon>Bacillati</taxon>
        <taxon>Actinomycetota</taxon>
        <taxon>Actinomycetes</taxon>
        <taxon>Kitasatosporales</taxon>
        <taxon>Streptomycetaceae</taxon>
        <taxon>Streptomyces</taxon>
    </lineage>
</organism>
<proteinExistence type="predicted"/>
<name>A0ABW0CWR7_STRCD</name>
<evidence type="ECO:0000313" key="1">
    <source>
        <dbReference type="EMBL" id="MFC5218950.1"/>
    </source>
</evidence>
<sequence>MLTDGAGRTLFCSPVCPGSCADITQARQLSLPRLLTSGPFMEILADAGYQGMGAQTSGRVVTPLHRKFKKNSPDVSVSSTASRT</sequence>
<evidence type="ECO:0008006" key="3">
    <source>
        <dbReference type="Google" id="ProtNLM"/>
    </source>
</evidence>
<keyword evidence="2" id="KW-1185">Reference proteome</keyword>
<gene>
    <name evidence="1" type="ORF">ACFPQ9_34415</name>
</gene>